<comment type="caution">
    <text evidence="1">The sequence shown here is derived from an EMBL/GenBank/DDBJ whole genome shotgun (WGS) entry which is preliminary data.</text>
</comment>
<evidence type="ECO:0000313" key="2">
    <source>
        <dbReference type="Proteomes" id="UP000253529"/>
    </source>
</evidence>
<dbReference type="RefSeq" id="WP_170153186.1">
    <property type="nucleotide sequence ID" value="NZ_QNRK01000012.1"/>
</dbReference>
<gene>
    <name evidence="1" type="ORF">DFR50_11276</name>
</gene>
<accession>A0A366FEQ1</accession>
<dbReference type="EMBL" id="QNRK01000012">
    <property type="protein sequence ID" value="RBP13107.1"/>
    <property type="molecule type" value="Genomic_DNA"/>
</dbReference>
<evidence type="ECO:0000313" key="1">
    <source>
        <dbReference type="EMBL" id="RBP13107.1"/>
    </source>
</evidence>
<organism evidence="1 2">
    <name type="scientific">Roseiarcus fermentans</name>
    <dbReference type="NCBI Taxonomy" id="1473586"/>
    <lineage>
        <taxon>Bacteria</taxon>
        <taxon>Pseudomonadati</taxon>
        <taxon>Pseudomonadota</taxon>
        <taxon>Alphaproteobacteria</taxon>
        <taxon>Hyphomicrobiales</taxon>
        <taxon>Roseiarcaceae</taxon>
        <taxon>Roseiarcus</taxon>
    </lineage>
</organism>
<reference evidence="1 2" key="1">
    <citation type="submission" date="2018-06" db="EMBL/GenBank/DDBJ databases">
        <title>Genomic Encyclopedia of Type Strains, Phase IV (KMG-IV): sequencing the most valuable type-strain genomes for metagenomic binning, comparative biology and taxonomic classification.</title>
        <authorList>
            <person name="Goeker M."/>
        </authorList>
    </citation>
    <scope>NUCLEOTIDE SEQUENCE [LARGE SCALE GENOMIC DNA]</scope>
    <source>
        <strain evidence="1 2">DSM 24875</strain>
    </source>
</reference>
<dbReference type="AlphaFoldDB" id="A0A366FEQ1"/>
<sequence length="51" mass="5461">MRLVLLAGLAVVAIAVFAPNDGAGLMRSVLHGFGWGIGREVAHNMVGHHRW</sequence>
<dbReference type="Proteomes" id="UP000253529">
    <property type="component" value="Unassembled WGS sequence"/>
</dbReference>
<keyword evidence="2" id="KW-1185">Reference proteome</keyword>
<proteinExistence type="predicted"/>
<protein>
    <submittedName>
        <fullName evidence="1">Uncharacterized protein</fullName>
    </submittedName>
</protein>
<name>A0A366FEQ1_9HYPH</name>